<sequence>MSYLLFALFFVGYLLVGTFTDLVELSSFATVISVALVFTNLYLYVKSRKNANKEET</sequence>
<dbReference type="PATRIC" id="fig|866895.3.peg.3541"/>
<keyword evidence="1" id="KW-1133">Transmembrane helix</keyword>
<evidence type="ECO:0000313" key="2">
    <source>
        <dbReference type="EMBL" id="CCG46847.1"/>
    </source>
</evidence>
<name>I0JRS6_HALH3</name>
<keyword evidence="3" id="KW-1185">Reference proteome</keyword>
<proteinExistence type="predicted"/>
<dbReference type="eggNOG" id="ENOG50304M6">
    <property type="taxonomic scope" value="Bacteria"/>
</dbReference>
<dbReference type="KEGG" id="hhd:HBHAL_4507"/>
<dbReference type="Proteomes" id="UP000007397">
    <property type="component" value="Chromosome"/>
</dbReference>
<keyword evidence="1" id="KW-0472">Membrane</keyword>
<dbReference type="AlphaFoldDB" id="I0JRS6"/>
<feature type="transmembrane region" description="Helical" evidence="1">
    <location>
        <begin position="27"/>
        <end position="45"/>
    </location>
</feature>
<accession>I0JRS6</accession>
<gene>
    <name evidence="2" type="ordered locus">HBHAL_4507</name>
</gene>
<keyword evidence="1" id="KW-0812">Transmembrane</keyword>
<protein>
    <submittedName>
        <fullName evidence="2">Uncharacterized protein</fullName>
    </submittedName>
</protein>
<evidence type="ECO:0000313" key="3">
    <source>
        <dbReference type="Proteomes" id="UP000007397"/>
    </source>
</evidence>
<organism evidence="2 3">
    <name type="scientific">Halobacillus halophilus (strain ATCC 35676 / DSM 2266 / JCM 20832 / KCTC 3685 / LMG 17431 / NBRC 102448 / NCIMB 2269)</name>
    <name type="common">Sporosarcina halophila</name>
    <dbReference type="NCBI Taxonomy" id="866895"/>
    <lineage>
        <taxon>Bacteria</taxon>
        <taxon>Bacillati</taxon>
        <taxon>Bacillota</taxon>
        <taxon>Bacilli</taxon>
        <taxon>Bacillales</taxon>
        <taxon>Bacillaceae</taxon>
        <taxon>Halobacillus</taxon>
    </lineage>
</organism>
<dbReference type="HOGENOM" id="CLU_3007979_0_0_9"/>
<dbReference type="RefSeq" id="WP_014644732.1">
    <property type="nucleotide sequence ID" value="NC_017668.1"/>
</dbReference>
<evidence type="ECO:0000256" key="1">
    <source>
        <dbReference type="SAM" id="Phobius"/>
    </source>
</evidence>
<dbReference type="EMBL" id="HE717023">
    <property type="protein sequence ID" value="CCG46847.1"/>
    <property type="molecule type" value="Genomic_DNA"/>
</dbReference>
<reference evidence="2 3" key="1">
    <citation type="journal article" date="2013" name="Environ. Microbiol.">
        <title>Chloride and organic osmolytes: a hybrid strategy to cope with elevated salinities by the moderately halophilic, chloride-dependent bacterium Halobacillus halophilus.</title>
        <authorList>
            <person name="Saum S.H."/>
            <person name="Pfeiffer F."/>
            <person name="Palm P."/>
            <person name="Rampp M."/>
            <person name="Schuster S.C."/>
            <person name="Muller V."/>
            <person name="Oesterhelt D."/>
        </authorList>
    </citation>
    <scope>NUCLEOTIDE SEQUENCE [LARGE SCALE GENOMIC DNA]</scope>
    <source>
        <strain evidence="3">ATCC 35676 / DSM 2266 / JCM 20832 / KCTC 3685 / LMG 17431 / NBRC 102448 / NCIMB 2269</strain>
    </source>
</reference>